<accession>L2F6K2</accession>
<keyword evidence="2" id="KW-1185">Reference proteome</keyword>
<dbReference type="EMBL" id="ANIN01000002">
    <property type="protein sequence ID" value="ELA08426.1"/>
    <property type="molecule type" value="Genomic_DNA"/>
</dbReference>
<organism evidence="1 2">
    <name type="scientific">Moraxella macacae 0408225</name>
    <dbReference type="NCBI Taxonomy" id="1230338"/>
    <lineage>
        <taxon>Bacteria</taxon>
        <taxon>Pseudomonadati</taxon>
        <taxon>Pseudomonadota</taxon>
        <taxon>Gammaproteobacteria</taxon>
        <taxon>Moraxellales</taxon>
        <taxon>Moraxellaceae</taxon>
        <taxon>Moraxella</taxon>
    </lineage>
</organism>
<dbReference type="SUPFAM" id="SSF75169">
    <property type="entry name" value="DsrEFH-like"/>
    <property type="match status" value="1"/>
</dbReference>
<dbReference type="PATRIC" id="fig|1230338.3.peg.1641"/>
<dbReference type="InterPro" id="IPR027396">
    <property type="entry name" value="DsrEFH-like"/>
</dbReference>
<dbReference type="InterPro" id="IPR003787">
    <property type="entry name" value="Sulphur_relay_DsrE/F-like"/>
</dbReference>
<dbReference type="Proteomes" id="UP000023795">
    <property type="component" value="Unassembled WGS sequence"/>
</dbReference>
<evidence type="ECO:0000313" key="1">
    <source>
        <dbReference type="EMBL" id="ELA08426.1"/>
    </source>
</evidence>
<comment type="caution">
    <text evidence="1">The sequence shown here is derived from an EMBL/GenBank/DDBJ whole genome shotgun (WGS) entry which is preliminary data.</text>
</comment>
<reference evidence="1 2" key="1">
    <citation type="journal article" date="2013" name="Genome Announc.">
        <title>Genome Sequence of Moraxella macacae 0408225, a Novel Bacterial Species Isolated from a Cynomolgus Macaque with Epistaxis.</title>
        <authorList>
            <person name="Ladner J.T."/>
            <person name="Whitehouse C.A."/>
            <person name="Koroleva G.I."/>
            <person name="Palacios G.F."/>
        </authorList>
    </citation>
    <scope>NUCLEOTIDE SEQUENCE [LARGE SCALE GENOMIC DNA]</scope>
    <source>
        <strain evidence="1 2">0408225</strain>
    </source>
</reference>
<name>L2F6K2_9GAMM</name>
<dbReference type="STRING" id="1230338.MOMA_07691"/>
<dbReference type="GO" id="GO:1990228">
    <property type="term" value="C:sulfurtransferase complex"/>
    <property type="evidence" value="ECO:0007669"/>
    <property type="project" value="TreeGrafter"/>
</dbReference>
<dbReference type="GO" id="GO:0002143">
    <property type="term" value="P:tRNA wobble position uridine thiolation"/>
    <property type="evidence" value="ECO:0007669"/>
    <property type="project" value="TreeGrafter"/>
</dbReference>
<dbReference type="Pfam" id="PF02635">
    <property type="entry name" value="DsrE"/>
    <property type="match status" value="1"/>
</dbReference>
<proteinExistence type="predicted"/>
<dbReference type="AlphaFoldDB" id="L2F6K2"/>
<dbReference type="PANTHER" id="PTHR34874">
    <property type="entry name" value="PROTEIN YCHN"/>
    <property type="match status" value="1"/>
</dbReference>
<sequence length="137" mass="15561">MFIDKNQTAMTTLLFTHSPFSDSTKQGIEFIENFYKNSPNSKKINIFLYSDAVYLASRLNWLPSDMPNPVKNFQYLLNKYELSAKACVSTALARGIVDSENAKRHQIHGENIAKSCELVGLGELAMFLHNSNDVYQF</sequence>
<dbReference type="eggNOG" id="COG1553">
    <property type="taxonomic scope" value="Bacteria"/>
</dbReference>
<protein>
    <submittedName>
        <fullName evidence="1">DsrE/DsrF-like protein</fullName>
    </submittedName>
</protein>
<dbReference type="GO" id="GO:0097163">
    <property type="term" value="F:sulfur carrier activity"/>
    <property type="evidence" value="ECO:0007669"/>
    <property type="project" value="TreeGrafter"/>
</dbReference>
<dbReference type="PANTHER" id="PTHR34874:SF3">
    <property type="entry name" value="SULFURTRANSFERASE TUSD"/>
    <property type="match status" value="1"/>
</dbReference>
<evidence type="ECO:0000313" key="2">
    <source>
        <dbReference type="Proteomes" id="UP000023795"/>
    </source>
</evidence>
<dbReference type="Gene3D" id="3.40.1260.10">
    <property type="entry name" value="DsrEFH-like"/>
    <property type="match status" value="1"/>
</dbReference>
<gene>
    <name evidence="1" type="ORF">MOMA_07691</name>
</gene>